<comment type="caution">
    <text evidence="5">The sequence shown here is derived from an EMBL/GenBank/DDBJ whole genome shotgun (WGS) entry which is preliminary data.</text>
</comment>
<dbReference type="InterPro" id="IPR051861">
    <property type="entry name" value="NET_actin-binding_domain"/>
</dbReference>
<sequence length="264" mass="30324">MDVKIKTMIKLLEEDADSFARRAEMFYKKRPELMKMVEEFYRAYCALAERYDHATVDLRQAHRTMAEAFPNQIPFLPAEKSPSSSLTETDPHTPEMPHSIRALLELPDELQNDAVGLLSSHIEAVKRTGVNDEDSDVMTRKKGLKQLNEMFTFEAADRAIMLAVRKALKFHEEDMAHEGSRDHLKLEVVDKEDTDDKTRALQDEDLKTQSALECERVGKAEDEAESLRQALSQLQAEEEVACLQYQQCLERLSNLEAEISHRQE</sequence>
<feature type="region of interest" description="Disordered" evidence="3">
    <location>
        <begin position="77"/>
        <end position="96"/>
    </location>
</feature>
<dbReference type="OrthoDB" id="10255522at2759"/>
<keyword evidence="6" id="KW-1185">Reference proteome</keyword>
<proteinExistence type="inferred from homology"/>
<evidence type="ECO:0000256" key="3">
    <source>
        <dbReference type="SAM" id="MobiDB-lite"/>
    </source>
</evidence>
<organism evidence="5 6">
    <name type="scientific">Cinnamomum micranthum f. kanehirae</name>
    <dbReference type="NCBI Taxonomy" id="337451"/>
    <lineage>
        <taxon>Eukaryota</taxon>
        <taxon>Viridiplantae</taxon>
        <taxon>Streptophyta</taxon>
        <taxon>Embryophyta</taxon>
        <taxon>Tracheophyta</taxon>
        <taxon>Spermatophyta</taxon>
        <taxon>Magnoliopsida</taxon>
        <taxon>Magnoliidae</taxon>
        <taxon>Laurales</taxon>
        <taxon>Lauraceae</taxon>
        <taxon>Cinnamomum</taxon>
    </lineage>
</organism>
<accession>A0A3S3P3N3</accession>
<dbReference type="Pfam" id="PF07765">
    <property type="entry name" value="KIP1"/>
    <property type="match status" value="1"/>
</dbReference>
<dbReference type="PANTHER" id="PTHR32258:SF6">
    <property type="entry name" value="PROTEIN NETWORKED 1A"/>
    <property type="match status" value="1"/>
</dbReference>
<dbReference type="GO" id="GO:0051015">
    <property type="term" value="F:actin filament binding"/>
    <property type="evidence" value="ECO:0007669"/>
    <property type="project" value="TreeGrafter"/>
</dbReference>
<dbReference type="PROSITE" id="PS51774">
    <property type="entry name" value="NAB"/>
    <property type="match status" value="1"/>
</dbReference>
<protein>
    <submittedName>
        <fullName evidence="5">Protein NETWORKED 1A</fullName>
    </submittedName>
</protein>
<evidence type="ECO:0000259" key="4">
    <source>
        <dbReference type="PROSITE" id="PS51774"/>
    </source>
</evidence>
<feature type="domain" description="NAB" evidence="4">
    <location>
        <begin position="1"/>
        <end position="58"/>
    </location>
</feature>
<evidence type="ECO:0000313" key="6">
    <source>
        <dbReference type="Proteomes" id="UP000283530"/>
    </source>
</evidence>
<evidence type="ECO:0000256" key="2">
    <source>
        <dbReference type="ARBA" id="ARBA00038006"/>
    </source>
</evidence>
<keyword evidence="1" id="KW-0175">Coiled coil</keyword>
<dbReference type="STRING" id="337451.A0A3S3P3N3"/>
<reference evidence="5 6" key="1">
    <citation type="journal article" date="2019" name="Nat. Plants">
        <title>Stout camphor tree genome fills gaps in understanding of flowering plant genome evolution.</title>
        <authorList>
            <person name="Chaw S.M."/>
            <person name="Liu Y.C."/>
            <person name="Wu Y.W."/>
            <person name="Wang H.Y."/>
            <person name="Lin C.I."/>
            <person name="Wu C.S."/>
            <person name="Ke H.M."/>
            <person name="Chang L.Y."/>
            <person name="Hsu C.Y."/>
            <person name="Yang H.T."/>
            <person name="Sudianto E."/>
            <person name="Hsu M.H."/>
            <person name="Wu K.P."/>
            <person name="Wang L.N."/>
            <person name="Leebens-Mack J.H."/>
            <person name="Tsai I.J."/>
        </authorList>
    </citation>
    <scope>NUCLEOTIDE SEQUENCE [LARGE SCALE GENOMIC DNA]</scope>
    <source>
        <strain evidence="6">cv. Chaw 1501</strain>
        <tissue evidence="5">Young leaves</tissue>
    </source>
</reference>
<evidence type="ECO:0000256" key="1">
    <source>
        <dbReference type="ARBA" id="ARBA00023054"/>
    </source>
</evidence>
<gene>
    <name evidence="5" type="ORF">CKAN_01092100</name>
</gene>
<dbReference type="InterPro" id="IPR011684">
    <property type="entry name" value="NAB"/>
</dbReference>
<dbReference type="AlphaFoldDB" id="A0A3S3P3N3"/>
<dbReference type="PANTHER" id="PTHR32258">
    <property type="entry name" value="PROTEIN NETWORKED 4A"/>
    <property type="match status" value="1"/>
</dbReference>
<evidence type="ECO:0000313" key="5">
    <source>
        <dbReference type="EMBL" id="RWR82209.1"/>
    </source>
</evidence>
<dbReference type="GO" id="GO:0005886">
    <property type="term" value="C:plasma membrane"/>
    <property type="evidence" value="ECO:0007669"/>
    <property type="project" value="TreeGrafter"/>
</dbReference>
<dbReference type="EMBL" id="QPKB01000004">
    <property type="protein sequence ID" value="RWR82209.1"/>
    <property type="molecule type" value="Genomic_DNA"/>
</dbReference>
<comment type="similarity">
    <text evidence="2">Belongs to the NET family.</text>
</comment>
<dbReference type="Proteomes" id="UP000283530">
    <property type="component" value="Unassembled WGS sequence"/>
</dbReference>
<name>A0A3S3P3N3_9MAGN</name>